<evidence type="ECO:0000313" key="23">
    <source>
        <dbReference type="Proteomes" id="UP000019116"/>
    </source>
</evidence>
<keyword evidence="13 19" id="KW-1133">Transmembrane helix</keyword>
<keyword evidence="10 17" id="KW-0547">Nucleotide-binding</keyword>
<evidence type="ECO:0000256" key="11">
    <source>
        <dbReference type="ARBA" id="ARBA00022777"/>
    </source>
</evidence>
<dbReference type="Proteomes" id="UP000019116">
    <property type="component" value="Chromosome 3B"/>
</dbReference>
<keyword evidence="23" id="KW-1185">Reference proteome</keyword>
<feature type="region of interest" description="Disordered" evidence="18">
    <location>
        <begin position="987"/>
        <end position="1030"/>
    </location>
</feature>
<feature type="domain" description="Protein kinase" evidence="21">
    <location>
        <begin position="678"/>
        <end position="977"/>
    </location>
</feature>
<feature type="compositionally biased region" description="Basic and acidic residues" evidence="18">
    <location>
        <begin position="1018"/>
        <end position="1030"/>
    </location>
</feature>
<keyword evidence="9" id="KW-0677">Repeat</keyword>
<dbReference type="InterPro" id="IPR001245">
    <property type="entry name" value="Ser-Thr/Tyr_kinase_cat_dom"/>
</dbReference>
<dbReference type="PROSITE" id="PS00108">
    <property type="entry name" value="PROTEIN_KINASE_ST"/>
    <property type="match status" value="1"/>
</dbReference>
<evidence type="ECO:0000256" key="2">
    <source>
        <dbReference type="ARBA" id="ARBA00008684"/>
    </source>
</evidence>
<keyword evidence="6" id="KW-0808">Transferase</keyword>
<evidence type="ECO:0000256" key="8">
    <source>
        <dbReference type="ARBA" id="ARBA00022729"/>
    </source>
</evidence>
<evidence type="ECO:0000256" key="16">
    <source>
        <dbReference type="ARBA" id="ARBA00023180"/>
    </source>
</evidence>
<dbReference type="InterPro" id="IPR032675">
    <property type="entry name" value="LRR_dom_sf"/>
</dbReference>
<dbReference type="InterPro" id="IPR003591">
    <property type="entry name" value="Leu-rich_rpt_typical-subtyp"/>
</dbReference>
<dbReference type="SMART" id="SM00220">
    <property type="entry name" value="S_TKc"/>
    <property type="match status" value="1"/>
</dbReference>
<dbReference type="Pfam" id="PF00560">
    <property type="entry name" value="LRR_1"/>
    <property type="match status" value="6"/>
</dbReference>
<dbReference type="PROSITE" id="PS50011">
    <property type="entry name" value="PROTEIN_KINASE_DOM"/>
    <property type="match status" value="1"/>
</dbReference>
<name>A0A3B6FQ48_WHEAT</name>
<evidence type="ECO:0000256" key="1">
    <source>
        <dbReference type="ARBA" id="ARBA00004162"/>
    </source>
</evidence>
<proteinExistence type="inferred from homology"/>
<dbReference type="Gramene" id="TraesCS3B02G310000.1">
    <property type="protein sequence ID" value="TraesCS3B02G310000.1"/>
    <property type="gene ID" value="TraesCS3B02G310000"/>
</dbReference>
<dbReference type="Gramene" id="TraesCS3B03G0796000.1">
    <property type="protein sequence ID" value="TraesCS3B03G0796000.1.CDS"/>
    <property type="gene ID" value="TraesCS3B03G0796000"/>
</dbReference>
<protein>
    <recommendedName>
        <fullName evidence="21">Protein kinase domain-containing protein</fullName>
    </recommendedName>
</protein>
<keyword evidence="11" id="KW-0418">Kinase</keyword>
<dbReference type="GO" id="GO:0004674">
    <property type="term" value="F:protein serine/threonine kinase activity"/>
    <property type="evidence" value="ECO:0007669"/>
    <property type="project" value="UniProtKB-KW"/>
</dbReference>
<dbReference type="EnsemblPlants" id="TraesCS3B02G310000.1">
    <property type="protein sequence ID" value="TraesCS3B02G310000.1"/>
    <property type="gene ID" value="TraesCS3B02G310000"/>
</dbReference>
<keyword evidence="15" id="KW-0675">Receptor</keyword>
<dbReference type="Pfam" id="PF13855">
    <property type="entry name" value="LRR_8"/>
    <property type="match status" value="2"/>
</dbReference>
<dbReference type="InterPro" id="IPR017441">
    <property type="entry name" value="Protein_kinase_ATP_BS"/>
</dbReference>
<feature type="compositionally biased region" description="Basic and acidic residues" evidence="18">
    <location>
        <begin position="987"/>
        <end position="996"/>
    </location>
</feature>
<dbReference type="SUPFAM" id="SSF52047">
    <property type="entry name" value="RNI-like"/>
    <property type="match status" value="1"/>
</dbReference>
<evidence type="ECO:0000256" key="7">
    <source>
        <dbReference type="ARBA" id="ARBA00022692"/>
    </source>
</evidence>
<dbReference type="Pfam" id="PF07714">
    <property type="entry name" value="PK_Tyr_Ser-Thr"/>
    <property type="match status" value="1"/>
</dbReference>
<organism evidence="22">
    <name type="scientific">Triticum aestivum</name>
    <name type="common">Wheat</name>
    <dbReference type="NCBI Taxonomy" id="4565"/>
    <lineage>
        <taxon>Eukaryota</taxon>
        <taxon>Viridiplantae</taxon>
        <taxon>Streptophyta</taxon>
        <taxon>Embryophyta</taxon>
        <taxon>Tracheophyta</taxon>
        <taxon>Spermatophyta</taxon>
        <taxon>Magnoliopsida</taxon>
        <taxon>Liliopsida</taxon>
        <taxon>Poales</taxon>
        <taxon>Poaceae</taxon>
        <taxon>BOP clade</taxon>
        <taxon>Pooideae</taxon>
        <taxon>Triticodae</taxon>
        <taxon>Triticeae</taxon>
        <taxon>Triticinae</taxon>
        <taxon>Triticum</taxon>
    </lineage>
</organism>
<sequence>MATLPCRASLLLLLVLPCCLLHRAAAQAADDRQLLIRIKRVWRDPPVLAAWNGSGDHCTWPYVTCDASGRVTSLSLANTGVAGPFPDAIGGLSGLTSLDLSGNYLDGELPADIGRALGKNLTSLMLNGNYFNGTIPTSLSRLKNLQSLALDNNFLAGTIPAELGDLTGLQMLTLANNSFSVGVLPASFKNLTQLKTFWAAICNLTGDFPSYVAEMRELEVLDLSVNALTGSIPPAIWNLAKLQTMALFANNFTGGVVVADGAFSAVNLVMIDLSSNHRLSGPIPEAFGHLPNLETLNLYFNNFSGEIPASIGRLPSLVTLSLFRNRLTGRLPPDLGKNSSAGLMYIDVDDNEISGAIPEGLCANGKFQSLIARNNRLNGSIPAGLASCATLNNLMLGNNQLSGEVPEALWTVPQLEYVLLRNNRLSGSLPVKMFINLSTLHIENNQFGGNIPAAAVGLREFIAGNNNFSGEMPASLGKGMPLLQAMNLSGNQLFGGIPSSVAKLRLLTQLDLSRNQLAGEIPAELGAMRVLSALDLSSNKLSGYIPPPLAGLPLTFLNLSSNQLDGQVPAGLATAAYDRSFLGNPGLCHAGLGPRYLTGVRSCAAGSQAASSSSGVSPALRTGLLVAAGALLVLIVVFAFFIVRDIRKRKRAARDGGWKITPFQTDLGFGEAAILRALTEENLVGSGGSGRVYCAAYTNRYNGSAGAVAVKQIRSSGKVDEKLEREFESEAGILGGVRHKNIVRLLCCLSRGDSSGKLLVYDYMDNGSLDGWLHGHALTDGARHSVSSVARARSGRREAGLDWPARIRVAVAAAQGLCYMHHECSPPIVHRDVKTSNILLDSEFRAKVADFGLARMLVQAGTPDTMSAVAGSFGYMAPECGYTRKVTEKVDVYSFGVVLLELTTGRAANDGGEDGSLAEWARHLYQSGGSIGEATDSRIRYAGCSEEIEVVFRLGVMCTSASPSSRTTMKDVLQILLRCCEQTHQKGKAEPGREYEAAPLLLPQRGSRRKQLSNSKGSDSEEKSDFDGIV</sequence>
<dbReference type="AlphaFoldDB" id="A0A3B6FQ48"/>
<dbReference type="SUPFAM" id="SSF56112">
    <property type="entry name" value="Protein kinase-like (PK-like)"/>
    <property type="match status" value="1"/>
</dbReference>
<evidence type="ECO:0000256" key="12">
    <source>
        <dbReference type="ARBA" id="ARBA00022840"/>
    </source>
</evidence>
<dbReference type="Gene3D" id="3.30.200.20">
    <property type="entry name" value="Phosphorylase Kinase, domain 1"/>
    <property type="match status" value="1"/>
</dbReference>
<dbReference type="InterPro" id="IPR050647">
    <property type="entry name" value="Plant_LRR-RLKs"/>
</dbReference>
<keyword evidence="8 20" id="KW-0732">Signal</keyword>
<dbReference type="InterPro" id="IPR000719">
    <property type="entry name" value="Prot_kinase_dom"/>
</dbReference>
<evidence type="ECO:0000256" key="5">
    <source>
        <dbReference type="ARBA" id="ARBA00022614"/>
    </source>
</evidence>
<feature type="binding site" evidence="17">
    <location>
        <position position="711"/>
    </location>
    <ligand>
        <name>ATP</name>
        <dbReference type="ChEBI" id="CHEBI:30616"/>
    </ligand>
</feature>
<dbReference type="PANTHER" id="PTHR48056:SF29">
    <property type="entry name" value="RECEPTOR-LIKE PROTEIN KINASE HSL1"/>
    <property type="match status" value="1"/>
</dbReference>
<accession>A0A3B6FQ48</accession>
<evidence type="ECO:0000256" key="9">
    <source>
        <dbReference type="ARBA" id="ARBA00022737"/>
    </source>
</evidence>
<gene>
    <name evidence="22" type="primary">LOC123070648</name>
</gene>
<evidence type="ECO:0000256" key="4">
    <source>
        <dbReference type="ARBA" id="ARBA00022527"/>
    </source>
</evidence>
<dbReference type="STRING" id="4565.A0A3B6FQ48"/>
<dbReference type="GO" id="GO:0005524">
    <property type="term" value="F:ATP binding"/>
    <property type="evidence" value="ECO:0007669"/>
    <property type="project" value="UniProtKB-UniRule"/>
</dbReference>
<dbReference type="SUPFAM" id="SSF52058">
    <property type="entry name" value="L domain-like"/>
    <property type="match status" value="1"/>
</dbReference>
<feature type="chain" id="PRO_5043173926" description="Protein kinase domain-containing protein" evidence="20">
    <location>
        <begin position="27"/>
        <end position="1030"/>
    </location>
</feature>
<keyword evidence="5" id="KW-0433">Leucine-rich repeat</keyword>
<keyword evidence="4" id="KW-0723">Serine/threonine-protein kinase</keyword>
<dbReference type="FunFam" id="1.10.510.10:FF:000714">
    <property type="entry name" value="Kinase family with leucine-rich repeat domain-containing protein"/>
    <property type="match status" value="1"/>
</dbReference>
<evidence type="ECO:0000256" key="6">
    <source>
        <dbReference type="ARBA" id="ARBA00022679"/>
    </source>
</evidence>
<comment type="subcellular location">
    <subcellularLocation>
        <location evidence="1">Cell membrane</location>
        <topology evidence="1">Single-pass membrane protein</topology>
    </subcellularLocation>
</comment>
<keyword evidence="3" id="KW-1003">Cell membrane</keyword>
<keyword evidence="7 19" id="KW-0812">Transmembrane</keyword>
<dbReference type="OrthoDB" id="676979at2759"/>
<dbReference type="InterPro" id="IPR001611">
    <property type="entry name" value="Leu-rich_rpt"/>
</dbReference>
<evidence type="ECO:0000313" key="22">
    <source>
        <dbReference type="EnsemblPlants" id="TraesCS3B02G310000.1"/>
    </source>
</evidence>
<dbReference type="InterPro" id="IPR008271">
    <property type="entry name" value="Ser/Thr_kinase_AS"/>
</dbReference>
<keyword evidence="16" id="KW-0325">Glycoprotein</keyword>
<dbReference type="Gene3D" id="1.10.510.10">
    <property type="entry name" value="Transferase(Phosphotransferase) domain 1"/>
    <property type="match status" value="1"/>
</dbReference>
<feature type="signal peptide" evidence="20">
    <location>
        <begin position="1"/>
        <end position="26"/>
    </location>
</feature>
<dbReference type="FunFam" id="3.80.10.10:FF:000041">
    <property type="entry name" value="LRR receptor-like serine/threonine-protein kinase ERECTA"/>
    <property type="match status" value="2"/>
</dbReference>
<dbReference type="Gene3D" id="3.80.10.10">
    <property type="entry name" value="Ribonuclease Inhibitor"/>
    <property type="match status" value="4"/>
</dbReference>
<dbReference type="Gramene" id="TraesROB_scaffold_129214_01G000100.1">
    <property type="protein sequence ID" value="TraesROB_scaffold_129214_01G000100.1"/>
    <property type="gene ID" value="TraesROB_scaffold_129214_01G000100"/>
</dbReference>
<evidence type="ECO:0000256" key="13">
    <source>
        <dbReference type="ARBA" id="ARBA00022989"/>
    </source>
</evidence>
<dbReference type="SMART" id="SM00369">
    <property type="entry name" value="LRR_TYP"/>
    <property type="match status" value="7"/>
</dbReference>
<evidence type="ECO:0000256" key="3">
    <source>
        <dbReference type="ARBA" id="ARBA00022475"/>
    </source>
</evidence>
<dbReference type="FunFam" id="3.80.10.10:FF:000233">
    <property type="entry name" value="Leucine-rich repeat receptor-like protein kinase TDR"/>
    <property type="match status" value="1"/>
</dbReference>
<dbReference type="PaxDb" id="4565-Traes_3B_919AA97EC.1"/>
<evidence type="ECO:0000256" key="18">
    <source>
        <dbReference type="SAM" id="MobiDB-lite"/>
    </source>
</evidence>
<evidence type="ECO:0000256" key="14">
    <source>
        <dbReference type="ARBA" id="ARBA00023136"/>
    </source>
</evidence>
<evidence type="ECO:0000256" key="19">
    <source>
        <dbReference type="SAM" id="Phobius"/>
    </source>
</evidence>
<dbReference type="SMR" id="A0A3B6FQ48"/>
<dbReference type="InterPro" id="IPR011009">
    <property type="entry name" value="Kinase-like_dom_sf"/>
</dbReference>
<reference evidence="22" key="1">
    <citation type="submission" date="2018-08" db="EMBL/GenBank/DDBJ databases">
        <authorList>
            <person name="Rossello M."/>
        </authorList>
    </citation>
    <scope>NUCLEOTIDE SEQUENCE [LARGE SCALE GENOMIC DNA]</scope>
    <source>
        <strain evidence="22">cv. Chinese Spring</strain>
    </source>
</reference>
<feature type="transmembrane region" description="Helical" evidence="19">
    <location>
        <begin position="623"/>
        <end position="643"/>
    </location>
</feature>
<dbReference type="OMA" id="PCCCLPR"/>
<evidence type="ECO:0000256" key="10">
    <source>
        <dbReference type="ARBA" id="ARBA00022741"/>
    </source>
</evidence>
<keyword evidence="14 19" id="KW-0472">Membrane</keyword>
<evidence type="ECO:0000256" key="17">
    <source>
        <dbReference type="PROSITE-ProRule" id="PRU10141"/>
    </source>
</evidence>
<dbReference type="Pfam" id="PF08263">
    <property type="entry name" value="LRRNT_2"/>
    <property type="match status" value="1"/>
</dbReference>
<keyword evidence="12 17" id="KW-0067">ATP-binding</keyword>
<reference evidence="22" key="2">
    <citation type="submission" date="2018-10" db="UniProtKB">
        <authorList>
            <consortium name="EnsemblPlants"/>
        </authorList>
    </citation>
    <scope>IDENTIFICATION</scope>
</reference>
<evidence type="ECO:0000256" key="20">
    <source>
        <dbReference type="SAM" id="SignalP"/>
    </source>
</evidence>
<dbReference type="FunFam" id="3.30.200.20:FF:000847">
    <property type="entry name" value="Protein kinase family protein with leucine-rich repeat domain"/>
    <property type="match status" value="1"/>
</dbReference>
<dbReference type="InterPro" id="IPR013210">
    <property type="entry name" value="LRR_N_plant-typ"/>
</dbReference>
<dbReference type="PROSITE" id="PS00107">
    <property type="entry name" value="PROTEIN_KINASE_ATP"/>
    <property type="match status" value="1"/>
</dbReference>
<dbReference type="GO" id="GO:0009791">
    <property type="term" value="P:post-embryonic development"/>
    <property type="evidence" value="ECO:0007669"/>
    <property type="project" value="UniProtKB-ARBA"/>
</dbReference>
<dbReference type="PANTHER" id="PTHR48056">
    <property type="entry name" value="LRR RECEPTOR-LIKE SERINE/THREONINE-PROTEIN KINASE-RELATED"/>
    <property type="match status" value="1"/>
</dbReference>
<evidence type="ECO:0000256" key="15">
    <source>
        <dbReference type="ARBA" id="ARBA00023170"/>
    </source>
</evidence>
<comment type="similarity">
    <text evidence="2">Belongs to the protein kinase superfamily. Ser/Thr protein kinase family.</text>
</comment>
<dbReference type="GO" id="GO:0005886">
    <property type="term" value="C:plasma membrane"/>
    <property type="evidence" value="ECO:0007669"/>
    <property type="project" value="UniProtKB-SubCell"/>
</dbReference>
<evidence type="ECO:0000259" key="21">
    <source>
        <dbReference type="PROSITE" id="PS50011"/>
    </source>
</evidence>